<dbReference type="Gene3D" id="3.40.50.10140">
    <property type="entry name" value="Toll/interleukin-1 receptor homology (TIR) domain"/>
    <property type="match status" value="1"/>
</dbReference>
<dbReference type="Proteomes" id="UP001163823">
    <property type="component" value="Chromosome 7"/>
</dbReference>
<dbReference type="EMBL" id="JARAOO010000007">
    <property type="protein sequence ID" value="KAJ7961783.1"/>
    <property type="molecule type" value="Genomic_DNA"/>
</dbReference>
<gene>
    <name evidence="7" type="ORF">O6P43_017089</name>
</gene>
<keyword evidence="5" id="KW-1133">Transmembrane helix</keyword>
<dbReference type="PANTHER" id="PTHR32009:SF39">
    <property type="entry name" value="TIR DOMAIN-CONTAINING PROTEIN"/>
    <property type="match status" value="1"/>
</dbReference>
<keyword evidence="5" id="KW-0472">Membrane</keyword>
<dbReference type="InterPro" id="IPR000157">
    <property type="entry name" value="TIR_dom"/>
</dbReference>
<evidence type="ECO:0000256" key="1">
    <source>
        <dbReference type="ARBA" id="ARBA00011982"/>
    </source>
</evidence>
<keyword evidence="8" id="KW-1185">Reference proteome</keyword>
<dbReference type="SMART" id="SM00255">
    <property type="entry name" value="TIR"/>
    <property type="match status" value="1"/>
</dbReference>
<dbReference type="InterPro" id="IPR035897">
    <property type="entry name" value="Toll_tir_struct_dom_sf"/>
</dbReference>
<evidence type="ECO:0000256" key="2">
    <source>
        <dbReference type="ARBA" id="ARBA00022801"/>
    </source>
</evidence>
<feature type="transmembrane region" description="Helical" evidence="5">
    <location>
        <begin position="174"/>
        <end position="193"/>
    </location>
</feature>
<evidence type="ECO:0000259" key="6">
    <source>
        <dbReference type="PROSITE" id="PS50104"/>
    </source>
</evidence>
<evidence type="ECO:0000313" key="7">
    <source>
        <dbReference type="EMBL" id="KAJ7961783.1"/>
    </source>
</evidence>
<comment type="catalytic activity">
    <reaction evidence="4">
        <text>NAD(+) + H2O = ADP-D-ribose + nicotinamide + H(+)</text>
        <dbReference type="Rhea" id="RHEA:16301"/>
        <dbReference type="ChEBI" id="CHEBI:15377"/>
        <dbReference type="ChEBI" id="CHEBI:15378"/>
        <dbReference type="ChEBI" id="CHEBI:17154"/>
        <dbReference type="ChEBI" id="CHEBI:57540"/>
        <dbReference type="ChEBI" id="CHEBI:57967"/>
        <dbReference type="EC" id="3.2.2.6"/>
    </reaction>
    <physiologicalReaction direction="left-to-right" evidence="4">
        <dbReference type="Rhea" id="RHEA:16302"/>
    </physiologicalReaction>
</comment>
<dbReference type="FunFam" id="3.40.50.10140:FF:000007">
    <property type="entry name" value="Disease resistance protein (TIR-NBS-LRR class)"/>
    <property type="match status" value="1"/>
</dbReference>
<proteinExistence type="predicted"/>
<dbReference type="GO" id="GO:0007165">
    <property type="term" value="P:signal transduction"/>
    <property type="evidence" value="ECO:0007669"/>
    <property type="project" value="InterPro"/>
</dbReference>
<keyword evidence="2" id="KW-0378">Hydrolase</keyword>
<dbReference type="PANTHER" id="PTHR32009">
    <property type="entry name" value="TMV RESISTANCE PROTEIN N-LIKE"/>
    <property type="match status" value="1"/>
</dbReference>
<name>A0AAD7PN87_QUISA</name>
<feature type="domain" description="TIR" evidence="6">
    <location>
        <begin position="20"/>
        <end position="162"/>
    </location>
</feature>
<evidence type="ECO:0000256" key="5">
    <source>
        <dbReference type="SAM" id="Phobius"/>
    </source>
</evidence>
<reference evidence="7" key="1">
    <citation type="journal article" date="2023" name="Science">
        <title>Elucidation of the pathway for biosynthesis of saponin adjuvants from the soapbark tree.</title>
        <authorList>
            <person name="Reed J."/>
            <person name="Orme A."/>
            <person name="El-Demerdash A."/>
            <person name="Owen C."/>
            <person name="Martin L.B.B."/>
            <person name="Misra R.C."/>
            <person name="Kikuchi S."/>
            <person name="Rejzek M."/>
            <person name="Martin A.C."/>
            <person name="Harkess A."/>
            <person name="Leebens-Mack J."/>
            <person name="Louveau T."/>
            <person name="Stephenson M.J."/>
            <person name="Osbourn A."/>
        </authorList>
    </citation>
    <scope>NUCLEOTIDE SEQUENCE</scope>
    <source>
        <strain evidence="7">S10</strain>
    </source>
</reference>
<dbReference type="KEGG" id="qsa:O6P43_017089"/>
<dbReference type="Pfam" id="PF01582">
    <property type="entry name" value="TIR"/>
    <property type="match status" value="1"/>
</dbReference>
<organism evidence="7 8">
    <name type="scientific">Quillaja saponaria</name>
    <name type="common">Soap bark tree</name>
    <dbReference type="NCBI Taxonomy" id="32244"/>
    <lineage>
        <taxon>Eukaryota</taxon>
        <taxon>Viridiplantae</taxon>
        <taxon>Streptophyta</taxon>
        <taxon>Embryophyta</taxon>
        <taxon>Tracheophyta</taxon>
        <taxon>Spermatophyta</taxon>
        <taxon>Magnoliopsida</taxon>
        <taxon>eudicotyledons</taxon>
        <taxon>Gunneridae</taxon>
        <taxon>Pentapetalae</taxon>
        <taxon>rosids</taxon>
        <taxon>fabids</taxon>
        <taxon>Fabales</taxon>
        <taxon>Quillajaceae</taxon>
        <taxon>Quillaja</taxon>
    </lineage>
</organism>
<protein>
    <recommendedName>
        <fullName evidence="1">ADP-ribosyl cyclase/cyclic ADP-ribose hydrolase</fullName>
        <ecNumber evidence="1">3.2.2.6</ecNumber>
    </recommendedName>
</protein>
<sequence>MGSRRSYTTSFSFFSTVRRRRHDVFLSFRGEETRHHITDQLHTALEEAGIRTFKDDINLEKGGEITTKLLKAIQMSRFAVLVFSRNYANSGWCLDELVKIIECKNEAGQLGLPVFYDVDPCDFQMQRNSFARSLGQHEERVRVENLEENKVEKWREALTKASSAEHRWDMHNAAYWYVSSLISGHIMIINPFSGFN</sequence>
<dbReference type="GO" id="GO:0061809">
    <property type="term" value="F:NAD+ nucleosidase activity, cyclic ADP-ribose generating"/>
    <property type="evidence" value="ECO:0007669"/>
    <property type="project" value="UniProtKB-EC"/>
</dbReference>
<comment type="caution">
    <text evidence="7">The sequence shown here is derived from an EMBL/GenBank/DDBJ whole genome shotgun (WGS) entry which is preliminary data.</text>
</comment>
<evidence type="ECO:0000256" key="3">
    <source>
        <dbReference type="ARBA" id="ARBA00023027"/>
    </source>
</evidence>
<dbReference type="EC" id="3.2.2.6" evidence="1"/>
<keyword evidence="5" id="KW-0812">Transmembrane</keyword>
<dbReference type="AlphaFoldDB" id="A0AAD7PN87"/>
<evidence type="ECO:0000313" key="8">
    <source>
        <dbReference type="Proteomes" id="UP001163823"/>
    </source>
</evidence>
<keyword evidence="3" id="KW-0520">NAD</keyword>
<dbReference type="PROSITE" id="PS50104">
    <property type="entry name" value="TIR"/>
    <property type="match status" value="1"/>
</dbReference>
<accession>A0AAD7PN87</accession>
<evidence type="ECO:0000256" key="4">
    <source>
        <dbReference type="ARBA" id="ARBA00047304"/>
    </source>
</evidence>
<dbReference type="SUPFAM" id="SSF52200">
    <property type="entry name" value="Toll/Interleukin receptor TIR domain"/>
    <property type="match status" value="1"/>
</dbReference>